<accession>A0A6A6Q1S3</accession>
<evidence type="ECO:0000313" key="3">
    <source>
        <dbReference type="Proteomes" id="UP000799767"/>
    </source>
</evidence>
<name>A0A6A6Q1S3_9PEZI</name>
<feature type="region of interest" description="Disordered" evidence="1">
    <location>
        <begin position="342"/>
        <end position="379"/>
    </location>
</feature>
<feature type="compositionally biased region" description="Basic and acidic residues" evidence="1">
    <location>
        <begin position="55"/>
        <end position="68"/>
    </location>
</feature>
<feature type="compositionally biased region" description="Low complexity" evidence="1">
    <location>
        <begin position="243"/>
        <end position="252"/>
    </location>
</feature>
<feature type="region of interest" description="Disordered" evidence="1">
    <location>
        <begin position="395"/>
        <end position="452"/>
    </location>
</feature>
<organism evidence="2 3">
    <name type="scientific">Neohortaea acidophila</name>
    <dbReference type="NCBI Taxonomy" id="245834"/>
    <lineage>
        <taxon>Eukaryota</taxon>
        <taxon>Fungi</taxon>
        <taxon>Dikarya</taxon>
        <taxon>Ascomycota</taxon>
        <taxon>Pezizomycotina</taxon>
        <taxon>Dothideomycetes</taxon>
        <taxon>Dothideomycetidae</taxon>
        <taxon>Mycosphaerellales</taxon>
        <taxon>Teratosphaeriaceae</taxon>
        <taxon>Neohortaea</taxon>
    </lineage>
</organism>
<feature type="compositionally biased region" description="Basic and acidic residues" evidence="1">
    <location>
        <begin position="159"/>
        <end position="179"/>
    </location>
</feature>
<feature type="compositionally biased region" description="Basic and acidic residues" evidence="1">
    <location>
        <begin position="93"/>
        <end position="114"/>
    </location>
</feature>
<feature type="region of interest" description="Disordered" evidence="1">
    <location>
        <begin position="1"/>
        <end position="321"/>
    </location>
</feature>
<feature type="compositionally biased region" description="Polar residues" evidence="1">
    <location>
        <begin position="302"/>
        <end position="313"/>
    </location>
</feature>
<proteinExistence type="predicted"/>
<dbReference type="RefSeq" id="XP_033592192.1">
    <property type="nucleotide sequence ID" value="XM_033735270.1"/>
</dbReference>
<feature type="compositionally biased region" description="Basic and acidic residues" evidence="1">
    <location>
        <begin position="129"/>
        <end position="150"/>
    </location>
</feature>
<protein>
    <submittedName>
        <fullName evidence="2">Uncharacterized protein</fullName>
    </submittedName>
</protein>
<feature type="compositionally biased region" description="Basic and acidic residues" evidence="1">
    <location>
        <begin position="198"/>
        <end position="213"/>
    </location>
</feature>
<reference evidence="2" key="1">
    <citation type="journal article" date="2020" name="Stud. Mycol.">
        <title>101 Dothideomycetes genomes: a test case for predicting lifestyles and emergence of pathogens.</title>
        <authorList>
            <person name="Haridas S."/>
            <person name="Albert R."/>
            <person name="Binder M."/>
            <person name="Bloem J."/>
            <person name="Labutti K."/>
            <person name="Salamov A."/>
            <person name="Andreopoulos B."/>
            <person name="Baker S."/>
            <person name="Barry K."/>
            <person name="Bills G."/>
            <person name="Bluhm B."/>
            <person name="Cannon C."/>
            <person name="Castanera R."/>
            <person name="Culley D."/>
            <person name="Daum C."/>
            <person name="Ezra D."/>
            <person name="Gonzalez J."/>
            <person name="Henrissat B."/>
            <person name="Kuo A."/>
            <person name="Liang C."/>
            <person name="Lipzen A."/>
            <person name="Lutzoni F."/>
            <person name="Magnuson J."/>
            <person name="Mondo S."/>
            <person name="Nolan M."/>
            <person name="Ohm R."/>
            <person name="Pangilinan J."/>
            <person name="Park H.-J."/>
            <person name="Ramirez L."/>
            <person name="Alfaro M."/>
            <person name="Sun H."/>
            <person name="Tritt A."/>
            <person name="Yoshinaga Y."/>
            <person name="Zwiers L.-H."/>
            <person name="Turgeon B."/>
            <person name="Goodwin S."/>
            <person name="Spatafora J."/>
            <person name="Crous P."/>
            <person name="Grigoriev I."/>
        </authorList>
    </citation>
    <scope>NUCLEOTIDE SEQUENCE</scope>
    <source>
        <strain evidence="2">CBS 113389</strain>
    </source>
</reference>
<evidence type="ECO:0000313" key="2">
    <source>
        <dbReference type="EMBL" id="KAF2485623.1"/>
    </source>
</evidence>
<feature type="compositionally biased region" description="Basic and acidic residues" evidence="1">
    <location>
        <begin position="709"/>
        <end position="719"/>
    </location>
</feature>
<feature type="compositionally biased region" description="Basic and acidic residues" evidence="1">
    <location>
        <begin position="267"/>
        <end position="301"/>
    </location>
</feature>
<feature type="compositionally biased region" description="Low complexity" evidence="1">
    <location>
        <begin position="692"/>
        <end position="708"/>
    </location>
</feature>
<feature type="compositionally biased region" description="Low complexity" evidence="1">
    <location>
        <begin position="115"/>
        <end position="128"/>
    </location>
</feature>
<feature type="region of interest" description="Disordered" evidence="1">
    <location>
        <begin position="640"/>
        <end position="826"/>
    </location>
</feature>
<feature type="compositionally biased region" description="Polar residues" evidence="1">
    <location>
        <begin position="782"/>
        <end position="798"/>
    </location>
</feature>
<sequence length="866" mass="88724">MSTNPVQKAFGAGDTGDDEILYGSGSPVSRSEGQRLHQENVDSLGQSNPGAAHGEQQRSEGLTRRDETAADDERDTDTGDEPKKRGFLSKLMGKSDKDEQPRDIPYEKWREEHGVTGASPGAAGAAALEARRKQSSDDARHDGEDSEKKGGLLSKLRGSKSDKDDKSREASSEHHREETGVAAAGTAGAAGIGGLAYEEQRKKSEEPGEDSQKKGGLLSKFRSSKNKDSEASASEPTAHDNELGQGATVAGAGALGATGVGAAAYESHPRDDAAHEPNPRVNTHDDVSRATYTERAHHLGSNEHNSSNVTAVSQPPPTTDSSHFGRDAALAGAGAGVVGGGAYAATRGHDQPTSSNVTAASHPPPGATTTADNSHFGRDAAVTGAGAGVVGGGAYAATRGHDQPASSNVTAASHPPPGTASTYTERSYPLPSGSEAPTAAPGTTPSDSHLGRDAALVGAGAGVVGGGAYAATRDREIVAPETTSGEIMQRPRPEQMDSVSRLHVPGEFPREDGMDPHAPSGVPASTAAPVAVAAAPVTLTPITHTSHAPTAAPIRAATIGAVTAGAGGAAAASSGLGEEGAREVGHSNRQRFFGRPEARSHIIPQFAATESHTGRDAALIGAGAAGTGAVGVAAVEARRDVKAPQGPAKFNHPPQGAGRVEPHDTNVRTDRPEAEDRNINAEKPQHDYGRDGALAAATAATGGAAGYEATRHHEDDHNGKAAVSPDDNRVSIDPDGRHHLHKKSEEQAGEKKPGFLSKLLHRDKNRKENDEPDSPGSREYAHQQQSSPDAVTAAQTASAGHPLAEGGTGKQAAAGSSGQYMTEAGVGLPVGEDGLIHIVNEGAPPDAPALVMKHDGSEVFQHKQDL</sequence>
<feature type="compositionally biased region" description="Basic and acidic residues" evidence="1">
    <location>
        <begin position="660"/>
        <end position="690"/>
    </location>
</feature>
<dbReference type="AlphaFoldDB" id="A0A6A6Q1S3"/>
<gene>
    <name evidence="2" type="ORF">BDY17DRAFT_308970</name>
</gene>
<dbReference type="EMBL" id="MU001633">
    <property type="protein sequence ID" value="KAF2485623.1"/>
    <property type="molecule type" value="Genomic_DNA"/>
</dbReference>
<evidence type="ECO:0000256" key="1">
    <source>
        <dbReference type="SAM" id="MobiDB-lite"/>
    </source>
</evidence>
<dbReference type="GeneID" id="54476272"/>
<keyword evidence="3" id="KW-1185">Reference proteome</keyword>
<dbReference type="Proteomes" id="UP000799767">
    <property type="component" value="Unassembled WGS sequence"/>
</dbReference>
<feature type="compositionally biased region" description="Basic and acidic residues" evidence="1">
    <location>
        <begin position="726"/>
        <end position="753"/>
    </location>
</feature>
<feature type="compositionally biased region" description="Basic and acidic residues" evidence="1">
    <location>
        <begin position="760"/>
        <end position="769"/>
    </location>
</feature>